<dbReference type="EMBL" id="GBXM01077334">
    <property type="protein sequence ID" value="JAH31243.1"/>
    <property type="molecule type" value="Transcribed_RNA"/>
</dbReference>
<proteinExistence type="predicted"/>
<reference evidence="1" key="2">
    <citation type="journal article" date="2015" name="Fish Shellfish Immunol.">
        <title>Early steps in the European eel (Anguilla anguilla)-Vibrio vulnificus interaction in the gills: Role of the RtxA13 toxin.</title>
        <authorList>
            <person name="Callol A."/>
            <person name="Pajuelo D."/>
            <person name="Ebbesson L."/>
            <person name="Teles M."/>
            <person name="MacKenzie S."/>
            <person name="Amaro C."/>
        </authorList>
    </citation>
    <scope>NUCLEOTIDE SEQUENCE</scope>
</reference>
<evidence type="ECO:0000313" key="1">
    <source>
        <dbReference type="EMBL" id="JAH31243.1"/>
    </source>
</evidence>
<accession>A0A0E9RSL4</accession>
<sequence>MMKELFLKCCAVFSSTKPAGTSAQLGKLFRVRWWHIISLGKQIYCSGNFFLYAHQLLI</sequence>
<reference evidence="1" key="1">
    <citation type="submission" date="2014-11" db="EMBL/GenBank/DDBJ databases">
        <authorList>
            <person name="Amaro Gonzalez C."/>
        </authorList>
    </citation>
    <scope>NUCLEOTIDE SEQUENCE</scope>
</reference>
<dbReference type="AlphaFoldDB" id="A0A0E9RSL4"/>
<protein>
    <submittedName>
        <fullName evidence="1">Uncharacterized protein</fullName>
    </submittedName>
</protein>
<organism evidence="1">
    <name type="scientific">Anguilla anguilla</name>
    <name type="common">European freshwater eel</name>
    <name type="synonym">Muraena anguilla</name>
    <dbReference type="NCBI Taxonomy" id="7936"/>
    <lineage>
        <taxon>Eukaryota</taxon>
        <taxon>Metazoa</taxon>
        <taxon>Chordata</taxon>
        <taxon>Craniata</taxon>
        <taxon>Vertebrata</taxon>
        <taxon>Euteleostomi</taxon>
        <taxon>Actinopterygii</taxon>
        <taxon>Neopterygii</taxon>
        <taxon>Teleostei</taxon>
        <taxon>Anguilliformes</taxon>
        <taxon>Anguillidae</taxon>
        <taxon>Anguilla</taxon>
    </lineage>
</organism>
<name>A0A0E9RSL4_ANGAN</name>